<organism evidence="1 2">
    <name type="scientific">Hymenobacter chitinivorans DSM 11115</name>
    <dbReference type="NCBI Taxonomy" id="1121954"/>
    <lineage>
        <taxon>Bacteria</taxon>
        <taxon>Pseudomonadati</taxon>
        <taxon>Bacteroidota</taxon>
        <taxon>Cytophagia</taxon>
        <taxon>Cytophagales</taxon>
        <taxon>Hymenobacteraceae</taxon>
        <taxon>Hymenobacter</taxon>
    </lineage>
</organism>
<accession>A0A2M9BRW7</accession>
<evidence type="ECO:0000313" key="2">
    <source>
        <dbReference type="Proteomes" id="UP000228535"/>
    </source>
</evidence>
<protein>
    <recommendedName>
        <fullName evidence="3">Muconolactone delta-isomerase</fullName>
    </recommendedName>
</protein>
<gene>
    <name evidence="1" type="ORF">CLV45_2108</name>
</gene>
<reference evidence="1 2" key="1">
    <citation type="submission" date="2017-11" db="EMBL/GenBank/DDBJ databases">
        <title>Genomic Encyclopedia of Archaeal and Bacterial Type Strains, Phase II (KMG-II): From Individual Species to Whole Genera.</title>
        <authorList>
            <person name="Goeker M."/>
        </authorList>
    </citation>
    <scope>NUCLEOTIDE SEQUENCE [LARGE SCALE GENOMIC DNA]</scope>
    <source>
        <strain evidence="1 2">DSM 11115</strain>
    </source>
</reference>
<evidence type="ECO:0008006" key="3">
    <source>
        <dbReference type="Google" id="ProtNLM"/>
    </source>
</evidence>
<dbReference type="AlphaFoldDB" id="A0A2M9BRW7"/>
<dbReference type="EMBL" id="PGFA01000001">
    <property type="protein sequence ID" value="PJJ60677.1"/>
    <property type="molecule type" value="Genomic_DNA"/>
</dbReference>
<proteinExistence type="predicted"/>
<evidence type="ECO:0000313" key="1">
    <source>
        <dbReference type="EMBL" id="PJJ60677.1"/>
    </source>
</evidence>
<keyword evidence="2" id="KW-1185">Reference proteome</keyword>
<comment type="caution">
    <text evidence="1">The sequence shown here is derived from an EMBL/GenBank/DDBJ whole genome shotgun (WGS) entry which is preliminary data.</text>
</comment>
<sequence length="107" mass="12521">MVVPYSLRMAKFVVTVRFPDFFDEEFIALIPEHRHLINELIEANVVEAYAISANRTRGWITMNGSSEEAIRTTVEQFPLYRFFLQVEIDELFVFDSTASRFPRISLN</sequence>
<dbReference type="Proteomes" id="UP000228535">
    <property type="component" value="Unassembled WGS sequence"/>
</dbReference>
<name>A0A2M9BRW7_9BACT</name>